<proteinExistence type="predicted"/>
<comment type="caution">
    <text evidence="1">The sequence shown here is derived from an EMBL/GenBank/DDBJ whole genome shotgun (WGS) entry which is preliminary data.</text>
</comment>
<reference evidence="1" key="1">
    <citation type="submission" date="2019-08" db="EMBL/GenBank/DDBJ databases">
        <authorList>
            <person name="Kucharzyk K."/>
            <person name="Murdoch R.W."/>
            <person name="Higgins S."/>
            <person name="Loffler F."/>
        </authorList>
    </citation>
    <scope>NUCLEOTIDE SEQUENCE</scope>
</reference>
<dbReference type="EMBL" id="VSSQ01137408">
    <property type="protein sequence ID" value="MPN61179.1"/>
    <property type="molecule type" value="Genomic_DNA"/>
</dbReference>
<sequence>MGDNILYGILKTLLELNLVYNLDLHQTQIHRYCQGKEFLEFFSLARPLVKRMRPSFHYIQHLYILNHPLYSLIRNAILPALIFQVGYIC</sequence>
<evidence type="ECO:0000313" key="1">
    <source>
        <dbReference type="EMBL" id="MPN61179.1"/>
    </source>
</evidence>
<gene>
    <name evidence="1" type="ORF">SDC9_208913</name>
</gene>
<accession>A0A645JEV0</accession>
<name>A0A645JEV0_9ZZZZ</name>
<organism evidence="1">
    <name type="scientific">bioreactor metagenome</name>
    <dbReference type="NCBI Taxonomy" id="1076179"/>
    <lineage>
        <taxon>unclassified sequences</taxon>
        <taxon>metagenomes</taxon>
        <taxon>ecological metagenomes</taxon>
    </lineage>
</organism>
<dbReference type="AlphaFoldDB" id="A0A645JEV0"/>
<protein>
    <submittedName>
        <fullName evidence="1">Uncharacterized protein</fullName>
    </submittedName>
</protein>